<keyword evidence="8" id="KW-0788">Thiol protease</keyword>
<dbReference type="SUPFAM" id="SSF54001">
    <property type="entry name" value="Cysteine proteinases"/>
    <property type="match status" value="1"/>
</dbReference>
<feature type="compositionally biased region" description="Low complexity" evidence="11">
    <location>
        <begin position="209"/>
        <end position="219"/>
    </location>
</feature>
<feature type="compositionally biased region" description="Low complexity" evidence="11">
    <location>
        <begin position="1018"/>
        <end position="1036"/>
    </location>
</feature>
<comment type="similarity">
    <text evidence="3">Belongs to the peptidase C19 family.</text>
</comment>
<evidence type="ECO:0000259" key="13">
    <source>
        <dbReference type="PROSITE" id="PS50235"/>
    </source>
</evidence>
<reference evidence="14" key="1">
    <citation type="submission" date="2018-10" db="EMBL/GenBank/DDBJ databases">
        <title>Transcriptome assembly of Aceria tosichella (Wheat curl mite) Type 2.</title>
        <authorList>
            <person name="Scully E.D."/>
            <person name="Geib S.M."/>
            <person name="Palmer N.A."/>
            <person name="Gupta A.K."/>
            <person name="Sarath G."/>
            <person name="Tatineni S."/>
        </authorList>
    </citation>
    <scope>NUCLEOTIDE SEQUENCE</scope>
    <source>
        <strain evidence="14">LincolnNE</strain>
    </source>
</reference>
<dbReference type="GO" id="GO:0005829">
    <property type="term" value="C:cytosol"/>
    <property type="evidence" value="ECO:0007669"/>
    <property type="project" value="TreeGrafter"/>
</dbReference>
<dbReference type="InterPro" id="IPR028889">
    <property type="entry name" value="USP"/>
</dbReference>
<feature type="domain" description="Ubiquitin-like" evidence="12">
    <location>
        <begin position="1127"/>
        <end position="1211"/>
    </location>
</feature>
<dbReference type="SUPFAM" id="SSF143791">
    <property type="entry name" value="DUSP-like"/>
    <property type="match status" value="1"/>
</dbReference>
<evidence type="ECO:0000256" key="4">
    <source>
        <dbReference type="ARBA" id="ARBA00012759"/>
    </source>
</evidence>
<dbReference type="PANTHER" id="PTHR24006">
    <property type="entry name" value="UBIQUITIN CARBOXYL-TERMINAL HYDROLASE"/>
    <property type="match status" value="1"/>
</dbReference>
<feature type="domain" description="USP" evidence="13">
    <location>
        <begin position="86"/>
        <end position="518"/>
    </location>
</feature>
<evidence type="ECO:0000256" key="6">
    <source>
        <dbReference type="ARBA" id="ARBA00022786"/>
    </source>
</evidence>
<protein>
    <recommendedName>
        <fullName evidence="10">Ubiquitin carboxyl-terminal hydrolase 48</fullName>
        <ecNumber evidence="4">3.4.19.12</ecNumber>
    </recommendedName>
</protein>
<dbReference type="InterPro" id="IPR001394">
    <property type="entry name" value="Peptidase_C19_UCH"/>
</dbReference>
<dbReference type="InterPro" id="IPR038765">
    <property type="entry name" value="Papain-like_cys_pep_sf"/>
</dbReference>
<dbReference type="Pfam" id="PF00240">
    <property type="entry name" value="ubiquitin"/>
    <property type="match status" value="1"/>
</dbReference>
<keyword evidence="9" id="KW-0539">Nucleus</keyword>
<dbReference type="GO" id="GO:0005634">
    <property type="term" value="C:nucleus"/>
    <property type="evidence" value="ECO:0007669"/>
    <property type="project" value="UniProtKB-SubCell"/>
</dbReference>
<dbReference type="PROSITE" id="PS50235">
    <property type="entry name" value="USP_3"/>
    <property type="match status" value="1"/>
</dbReference>
<dbReference type="PROSITE" id="PS00972">
    <property type="entry name" value="USP_1"/>
    <property type="match status" value="1"/>
</dbReference>
<dbReference type="PANTHER" id="PTHR24006:SF722">
    <property type="entry name" value="UBIQUITIN CARBOXYL-TERMINAL HYDROLASE 48"/>
    <property type="match status" value="1"/>
</dbReference>
<feature type="region of interest" description="Disordered" evidence="11">
    <location>
        <begin position="120"/>
        <end position="223"/>
    </location>
</feature>
<evidence type="ECO:0000256" key="8">
    <source>
        <dbReference type="ARBA" id="ARBA00022807"/>
    </source>
</evidence>
<dbReference type="InterPro" id="IPR035927">
    <property type="entry name" value="DUSP-like_sf"/>
</dbReference>
<gene>
    <name evidence="14" type="primary">USP48_0</name>
    <name evidence="14" type="ORF">g.9352</name>
</gene>
<dbReference type="Pfam" id="PF06337">
    <property type="entry name" value="DUSP"/>
    <property type="match status" value="1"/>
</dbReference>
<feature type="compositionally biased region" description="Polar residues" evidence="11">
    <location>
        <begin position="143"/>
        <end position="160"/>
    </location>
</feature>
<evidence type="ECO:0000256" key="1">
    <source>
        <dbReference type="ARBA" id="ARBA00000707"/>
    </source>
</evidence>
<dbReference type="EMBL" id="GGYP01003842">
    <property type="protein sequence ID" value="MDE48613.1"/>
    <property type="molecule type" value="Transcribed_RNA"/>
</dbReference>
<dbReference type="Gene3D" id="3.90.70.10">
    <property type="entry name" value="Cysteine proteinases"/>
    <property type="match status" value="1"/>
</dbReference>
<feature type="compositionally biased region" description="Polar residues" evidence="11">
    <location>
        <begin position="1037"/>
        <end position="1062"/>
    </location>
</feature>
<dbReference type="EC" id="3.4.19.12" evidence="4"/>
<keyword evidence="6" id="KW-0833">Ubl conjugation pathway</keyword>
<dbReference type="InterPro" id="IPR000626">
    <property type="entry name" value="Ubiquitin-like_dom"/>
</dbReference>
<dbReference type="Gene3D" id="3.10.20.90">
    <property type="entry name" value="Phosphatidylinositol 3-kinase Catalytic Subunit, Chain A, domain 1"/>
    <property type="match status" value="1"/>
</dbReference>
<dbReference type="SUPFAM" id="SSF54236">
    <property type="entry name" value="Ubiquitin-like"/>
    <property type="match status" value="1"/>
</dbReference>
<dbReference type="Pfam" id="PF00443">
    <property type="entry name" value="UCH"/>
    <property type="match status" value="1"/>
</dbReference>
<evidence type="ECO:0000256" key="2">
    <source>
        <dbReference type="ARBA" id="ARBA00004123"/>
    </source>
</evidence>
<evidence type="ECO:0000256" key="9">
    <source>
        <dbReference type="ARBA" id="ARBA00023242"/>
    </source>
</evidence>
<keyword evidence="7 14" id="KW-0378">Hydrolase</keyword>
<proteinExistence type="inferred from homology"/>
<dbReference type="InterPro" id="IPR018200">
    <property type="entry name" value="USP_CS"/>
</dbReference>
<comment type="catalytic activity">
    <reaction evidence="1">
        <text>Thiol-dependent hydrolysis of ester, thioester, amide, peptide and isopeptide bonds formed by the C-terminal Gly of ubiquitin (a 76-residue protein attached to proteins as an intracellular targeting signal).</text>
        <dbReference type="EC" id="3.4.19.12"/>
    </reaction>
</comment>
<dbReference type="AlphaFoldDB" id="A0A6G1SFA5"/>
<evidence type="ECO:0000313" key="14">
    <source>
        <dbReference type="EMBL" id="MDE48613.1"/>
    </source>
</evidence>
<dbReference type="GO" id="GO:0016579">
    <property type="term" value="P:protein deubiquitination"/>
    <property type="evidence" value="ECO:0007669"/>
    <property type="project" value="InterPro"/>
</dbReference>
<keyword evidence="5" id="KW-0645">Protease</keyword>
<dbReference type="InterPro" id="IPR006615">
    <property type="entry name" value="Pept_C19_DUSP"/>
</dbReference>
<feature type="compositionally biased region" description="Low complexity" evidence="11">
    <location>
        <begin position="792"/>
        <end position="802"/>
    </location>
</feature>
<dbReference type="PROSITE" id="PS50053">
    <property type="entry name" value="UBIQUITIN_2"/>
    <property type="match status" value="1"/>
</dbReference>
<evidence type="ECO:0000256" key="10">
    <source>
        <dbReference type="ARBA" id="ARBA00035173"/>
    </source>
</evidence>
<feature type="compositionally biased region" description="Polar residues" evidence="11">
    <location>
        <begin position="170"/>
        <end position="208"/>
    </location>
</feature>
<evidence type="ECO:0000256" key="11">
    <source>
        <dbReference type="SAM" id="MobiDB-lite"/>
    </source>
</evidence>
<organism evidence="14">
    <name type="scientific">Aceria tosichella</name>
    <name type="common">wheat curl mite</name>
    <dbReference type="NCBI Taxonomy" id="561515"/>
    <lineage>
        <taxon>Eukaryota</taxon>
        <taxon>Metazoa</taxon>
        <taxon>Ecdysozoa</taxon>
        <taxon>Arthropoda</taxon>
        <taxon>Chelicerata</taxon>
        <taxon>Arachnida</taxon>
        <taxon>Acari</taxon>
        <taxon>Acariformes</taxon>
        <taxon>Trombidiformes</taxon>
        <taxon>Prostigmata</taxon>
        <taxon>Eupodina</taxon>
        <taxon>Eriophyoidea</taxon>
        <taxon>Eriophyidae</taxon>
        <taxon>Eriophyinae</taxon>
        <taxon>Aceriini</taxon>
        <taxon>Aceria</taxon>
    </lineage>
</organism>
<dbReference type="InterPro" id="IPR050164">
    <property type="entry name" value="Peptidase_C19"/>
</dbReference>
<comment type="subcellular location">
    <subcellularLocation>
        <location evidence="2">Nucleus</location>
    </subcellularLocation>
</comment>
<dbReference type="PROSITE" id="PS00973">
    <property type="entry name" value="USP_2"/>
    <property type="match status" value="1"/>
</dbReference>
<dbReference type="GO" id="GO:0006508">
    <property type="term" value="P:proteolysis"/>
    <property type="evidence" value="ECO:0007669"/>
    <property type="project" value="UniProtKB-KW"/>
</dbReference>
<feature type="region of interest" description="Disordered" evidence="11">
    <location>
        <begin position="1017"/>
        <end position="1062"/>
    </location>
</feature>
<accession>A0A6G1SFA5</accession>
<feature type="region of interest" description="Disordered" evidence="11">
    <location>
        <begin position="761"/>
        <end position="811"/>
    </location>
</feature>
<dbReference type="GO" id="GO:0004843">
    <property type="term" value="F:cysteine-type deubiquitinase activity"/>
    <property type="evidence" value="ECO:0007669"/>
    <property type="project" value="UniProtKB-EC"/>
</dbReference>
<name>A0A6G1SFA5_9ACAR</name>
<evidence type="ECO:0000256" key="3">
    <source>
        <dbReference type="ARBA" id="ARBA00009085"/>
    </source>
</evidence>
<sequence length="1245" mass="143038">MSKTQRWEWAIGLDLTDLNDEHLQKAYKLTWDNLCKFDNCRKNCKRILCLACFDKTWIDNDSANSSYDHFETTNCEQKRTDLKSFVGLKNLGATCYVNCLLQLWFHNPALRKAIYEWDKSTDSHNGNNKKPKVDPGDIRAIMDSSNIDDPTGNGSTTATPNKRPRLATSEVPSENAINSSSDASTRTTNTDNNKLQIATVEKSSIVQETTKPSPSPSTSAQADMNHVNQRSNDVVQNDPIQQLQLIFARLQFTNKKSIDPFNFIESLALNAAEQQDAQEFGNLFIEFLEKSFANQKNKFVSNIIKNQFLGKYSYATICDHCKHSSVSDSNFYELDLSIQNLDTLHDCLNEYFRPVPLDGKYNCSHCQKAQSAHRKIILKSVPPTLNLQLLRFVYDKQRNARQKLNSFIIFPEILDMTPYLNDQSGRTNNIRVKLNPFDLPGSGYIPCNGTPRNRSNIYILTAVLIHRGSSPHSGHYIAHIKDRITKDWYKFNDDCVERIGPQLQVSTDGENITIVEERTEYVKFNDPSSGKVIKLESKSLKSKTAYMLVYQAHDNEALTYPSDHSEKWVLPDHLQCSVAEENSKSDEIFESLQIAREVDQQVMEARRDQIRTIYDKLVCRDPSDKFEFIDKNWLQNWLSNSSTSAKFPPIDNSNLLCVHDKLNFRKLDQVKCVRTEGADMLYQEFGGGPRLQDAMCRKCVELEVELIQLKERMKEDQKFITSQAKFKLDNYDWVDAYIVGRNSYRDWQALVMVQFEKSHPELASRKRDHGNNNSSDEDENKTSKQTDQTTVNNNSNNNNNNNEMDAQSSDSDDDAIERFVFNSDIQCEHGQLIGDTAAWRIVPREVWAIFKRYFGTNPDQPLIELNANTIMCAECRQQEVAQQEIGDIQKQIASEQKSRLPDLFHNRKRASWCSMVPGDEYYILDKQFLTKWQKFLRNPCNQEKPTAILHAEKLLCKHKLSLYNSSNSNPLLPECQFVLITNHELEGLKQFYSIDHTIKFYVDSKLVEEKLRVHKNNLKSTQSKKSSSQDNQNNAKHLNSSGDQTDTTPSQPAMCAETTTTTDNNQPDVIILPVIQQKSNDVSIVQEIDLTDIDWSDCIVSEPEYCSECHELLKQNELKRLLNYDSATIYITKFENRTARRNRNREQAYTIKPNQTLLELKKEIFTRCQVLPVDQRLFLDDILLDDNSKTMAELMIVPNCSLRLEIDRPMSETIDLIEDESTSRKSCAQPETGFKGSLLLSNNHL</sequence>
<evidence type="ECO:0000256" key="5">
    <source>
        <dbReference type="ARBA" id="ARBA00022670"/>
    </source>
</evidence>
<dbReference type="InterPro" id="IPR029071">
    <property type="entry name" value="Ubiquitin-like_domsf"/>
</dbReference>
<evidence type="ECO:0000256" key="7">
    <source>
        <dbReference type="ARBA" id="ARBA00022801"/>
    </source>
</evidence>
<evidence type="ECO:0000259" key="12">
    <source>
        <dbReference type="PROSITE" id="PS50053"/>
    </source>
</evidence>